<dbReference type="SUPFAM" id="SSF51161">
    <property type="entry name" value="Trimeric LpxA-like enzymes"/>
    <property type="match status" value="1"/>
</dbReference>
<dbReference type="Gene3D" id="2.160.10.10">
    <property type="entry name" value="Hexapeptide repeat proteins"/>
    <property type="match status" value="1"/>
</dbReference>
<dbReference type="InterPro" id="IPR001451">
    <property type="entry name" value="Hexapep"/>
</dbReference>
<dbReference type="EMBL" id="AAIOLQ010000001">
    <property type="protein sequence ID" value="ECG4535451.1"/>
    <property type="molecule type" value="Genomic_DNA"/>
</dbReference>
<name>A0A5Y2Y9V9_SALET</name>
<dbReference type="Proteomes" id="UP000839596">
    <property type="component" value="Unassembled WGS sequence"/>
</dbReference>
<protein>
    <submittedName>
        <fullName evidence="5">Sugar O-acetyltransferase</fullName>
    </submittedName>
</protein>
<evidence type="ECO:0000256" key="1">
    <source>
        <dbReference type="ARBA" id="ARBA00007274"/>
    </source>
</evidence>
<dbReference type="Pfam" id="PF14602">
    <property type="entry name" value="Hexapep_2"/>
    <property type="match status" value="1"/>
</dbReference>
<evidence type="ECO:0000313" key="6">
    <source>
        <dbReference type="EMBL" id="HAC6947368.1"/>
    </source>
</evidence>
<keyword evidence="2 5" id="KW-0808">Transferase</keyword>
<evidence type="ECO:0000313" key="8">
    <source>
        <dbReference type="EMBL" id="HAE7701896.1"/>
    </source>
</evidence>
<evidence type="ECO:0000313" key="5">
    <source>
        <dbReference type="EMBL" id="ECG4535451.1"/>
    </source>
</evidence>
<comment type="caution">
    <text evidence="5">The sequence shown here is derived from an EMBL/GenBank/DDBJ whole genome shotgun (WGS) entry which is preliminary data.</text>
</comment>
<keyword evidence="3" id="KW-0677">Repeat</keyword>
<reference evidence="6" key="2">
    <citation type="submission" date="2018-07" db="EMBL/GenBank/DDBJ databases">
        <authorList>
            <consortium name="NCBI Pathogen Detection Project"/>
        </authorList>
    </citation>
    <scope>NUCLEOTIDE SEQUENCE</scope>
    <source>
        <strain evidence="7">09-0793</strain>
        <strain evidence="8">13-4047</strain>
        <strain evidence="6">13-7331</strain>
    </source>
</reference>
<evidence type="ECO:0000256" key="2">
    <source>
        <dbReference type="ARBA" id="ARBA00022679"/>
    </source>
</evidence>
<reference evidence="6" key="1">
    <citation type="journal article" date="2018" name="Genome Biol.">
        <title>SKESA: strategic k-mer extension for scrupulous assemblies.</title>
        <authorList>
            <person name="Souvorov A."/>
            <person name="Agarwala R."/>
            <person name="Lipman D.J."/>
        </authorList>
    </citation>
    <scope>NUCLEOTIDE SEQUENCE</scope>
    <source>
        <strain evidence="7">09-0793</strain>
        <strain evidence="8">13-4047</strain>
        <strain evidence="6">13-7331</strain>
    </source>
</reference>
<dbReference type="InterPro" id="IPR011004">
    <property type="entry name" value="Trimer_LpxA-like_sf"/>
</dbReference>
<dbReference type="PANTHER" id="PTHR23416">
    <property type="entry name" value="SIALIC ACID SYNTHASE-RELATED"/>
    <property type="match status" value="1"/>
</dbReference>
<reference evidence="5" key="3">
    <citation type="submission" date="2019-03" db="EMBL/GenBank/DDBJ databases">
        <authorList>
            <person name="Ashton P.M."/>
            <person name="Dallman T."/>
            <person name="Nair S."/>
            <person name="De Pinna E."/>
            <person name="Peters T."/>
            <person name="Grant K."/>
        </authorList>
    </citation>
    <scope>NUCLEOTIDE SEQUENCE [LARGE SCALE GENOMIC DNA]</scope>
    <source>
        <strain evidence="5">314986</strain>
    </source>
</reference>
<dbReference type="Pfam" id="PF00132">
    <property type="entry name" value="Hexapep"/>
    <property type="match status" value="1"/>
</dbReference>
<keyword evidence="4" id="KW-0012">Acyltransferase</keyword>
<dbReference type="EMBL" id="DAASZT010000001">
    <property type="protein sequence ID" value="HAE7701896.1"/>
    <property type="molecule type" value="Genomic_DNA"/>
</dbReference>
<proteinExistence type="inferred from homology"/>
<evidence type="ECO:0000313" key="7">
    <source>
        <dbReference type="EMBL" id="HAE7517069.1"/>
    </source>
</evidence>
<dbReference type="AlphaFoldDB" id="A0A5Y2Y9V9"/>
<dbReference type="EMBL" id="DAAMJS010000003">
    <property type="protein sequence ID" value="HAC6947368.1"/>
    <property type="molecule type" value="Genomic_DNA"/>
</dbReference>
<dbReference type="PANTHER" id="PTHR23416:SF23">
    <property type="entry name" value="ACETYLTRANSFERASE C18B11.09C-RELATED"/>
    <property type="match status" value="1"/>
</dbReference>
<dbReference type="PROSITE" id="PS00101">
    <property type="entry name" value="HEXAPEP_TRANSFERASES"/>
    <property type="match status" value="1"/>
</dbReference>
<dbReference type="EMBL" id="DAASXX010000009">
    <property type="protein sequence ID" value="HAE7517069.1"/>
    <property type="molecule type" value="Genomic_DNA"/>
</dbReference>
<comment type="similarity">
    <text evidence="1">Belongs to the transferase hexapeptide repeat family.</text>
</comment>
<evidence type="ECO:0000256" key="3">
    <source>
        <dbReference type="ARBA" id="ARBA00022737"/>
    </source>
</evidence>
<accession>A0A5Y2Y9V9</accession>
<evidence type="ECO:0000256" key="4">
    <source>
        <dbReference type="ARBA" id="ARBA00023315"/>
    </source>
</evidence>
<gene>
    <name evidence="5" type="ORF">E0S65_01750</name>
    <name evidence="6" type="ORF">G0D41_09315</name>
    <name evidence="7" type="ORF">G4P10_001450</name>
    <name evidence="8" type="ORF">G4P47_000745</name>
</gene>
<sequence>MSDTALYQKLSAGEPVNMRSQEYREAIQDMSQSWSINASINRAEYAFLDGSLHPLFTALFGRDMESTSQILPPVYIDFGRQVQVGKNVFINHNCTMMSAGGIVIEDDVQIGPQVTLTTTNHDFDDRFTLLCKPIHIKRNVWIGARALILPGVTIGENAVIAGGAVVTKDVESNVVVGGSPARVLKRLD</sequence>
<dbReference type="InterPro" id="IPR018357">
    <property type="entry name" value="Hexapep_transf_CS"/>
</dbReference>
<dbReference type="InterPro" id="IPR051159">
    <property type="entry name" value="Hexapeptide_acetyltransf"/>
</dbReference>
<dbReference type="GO" id="GO:0008374">
    <property type="term" value="F:O-acyltransferase activity"/>
    <property type="evidence" value="ECO:0007669"/>
    <property type="project" value="TreeGrafter"/>
</dbReference>
<organism evidence="5">
    <name type="scientific">Salmonella enterica subsp. enterica serovar Javiana</name>
    <dbReference type="NCBI Taxonomy" id="363569"/>
    <lineage>
        <taxon>Bacteria</taxon>
        <taxon>Pseudomonadati</taxon>
        <taxon>Pseudomonadota</taxon>
        <taxon>Gammaproteobacteria</taxon>
        <taxon>Enterobacterales</taxon>
        <taxon>Enterobacteriaceae</taxon>
        <taxon>Salmonella</taxon>
    </lineage>
</organism>